<organism evidence="2">
    <name type="scientific">Rhizophora mucronata</name>
    <name type="common">Asiatic mangrove</name>
    <dbReference type="NCBI Taxonomy" id="61149"/>
    <lineage>
        <taxon>Eukaryota</taxon>
        <taxon>Viridiplantae</taxon>
        <taxon>Streptophyta</taxon>
        <taxon>Embryophyta</taxon>
        <taxon>Tracheophyta</taxon>
        <taxon>Spermatophyta</taxon>
        <taxon>Magnoliopsida</taxon>
        <taxon>eudicotyledons</taxon>
        <taxon>Gunneridae</taxon>
        <taxon>Pentapetalae</taxon>
        <taxon>rosids</taxon>
        <taxon>fabids</taxon>
        <taxon>Malpighiales</taxon>
        <taxon>Rhizophoraceae</taxon>
        <taxon>Rhizophora</taxon>
    </lineage>
</organism>
<dbReference type="AlphaFoldDB" id="A0A2P2LXB6"/>
<protein>
    <submittedName>
        <fullName evidence="2">Uncharacterized protein</fullName>
    </submittedName>
</protein>
<dbReference type="EMBL" id="GGEC01042118">
    <property type="protein sequence ID" value="MBX22602.1"/>
    <property type="molecule type" value="Transcribed_RNA"/>
</dbReference>
<evidence type="ECO:0000313" key="2">
    <source>
        <dbReference type="EMBL" id="MBX22602.1"/>
    </source>
</evidence>
<name>A0A2P2LXB6_RHIMU</name>
<evidence type="ECO:0000256" key="1">
    <source>
        <dbReference type="SAM" id="MobiDB-lite"/>
    </source>
</evidence>
<accession>A0A2P2LXB6</accession>
<sequence>MSKSPSHASHKSNDSRRSMGSCSHHKFMSLISLPVHYDAATDLQGRCS</sequence>
<proteinExistence type="predicted"/>
<feature type="region of interest" description="Disordered" evidence="1">
    <location>
        <begin position="1"/>
        <end position="21"/>
    </location>
</feature>
<reference evidence="2" key="1">
    <citation type="submission" date="2018-02" db="EMBL/GenBank/DDBJ databases">
        <title>Rhizophora mucronata_Transcriptome.</title>
        <authorList>
            <person name="Meera S.P."/>
            <person name="Sreeshan A."/>
            <person name="Augustine A."/>
        </authorList>
    </citation>
    <scope>NUCLEOTIDE SEQUENCE</scope>
    <source>
        <tissue evidence="2">Leaf</tissue>
    </source>
</reference>